<proteinExistence type="predicted"/>
<name>A0AAN8G1J7_PATCE</name>
<gene>
    <name evidence="1" type="ORF">SNE40_022817</name>
</gene>
<dbReference type="Proteomes" id="UP001347796">
    <property type="component" value="Unassembled WGS sequence"/>
</dbReference>
<dbReference type="EMBL" id="JAZGQO010000021">
    <property type="protein sequence ID" value="KAK6166028.1"/>
    <property type="molecule type" value="Genomic_DNA"/>
</dbReference>
<organism evidence="1 2">
    <name type="scientific">Patella caerulea</name>
    <name type="common">Rayed Mediterranean limpet</name>
    <dbReference type="NCBI Taxonomy" id="87958"/>
    <lineage>
        <taxon>Eukaryota</taxon>
        <taxon>Metazoa</taxon>
        <taxon>Spiralia</taxon>
        <taxon>Lophotrochozoa</taxon>
        <taxon>Mollusca</taxon>
        <taxon>Gastropoda</taxon>
        <taxon>Patellogastropoda</taxon>
        <taxon>Patelloidea</taxon>
        <taxon>Patellidae</taxon>
        <taxon>Patella</taxon>
    </lineage>
</organism>
<evidence type="ECO:0008006" key="3">
    <source>
        <dbReference type="Google" id="ProtNLM"/>
    </source>
</evidence>
<dbReference type="InterPro" id="IPR035897">
    <property type="entry name" value="Toll_tir_struct_dom_sf"/>
</dbReference>
<dbReference type="SUPFAM" id="SSF52200">
    <property type="entry name" value="Toll/Interleukin receptor TIR domain"/>
    <property type="match status" value="1"/>
</dbReference>
<evidence type="ECO:0000313" key="1">
    <source>
        <dbReference type="EMBL" id="KAK6166028.1"/>
    </source>
</evidence>
<dbReference type="Gene3D" id="3.40.50.10140">
    <property type="entry name" value="Toll/interleukin-1 receptor homology (TIR) domain"/>
    <property type="match status" value="1"/>
</dbReference>
<sequence>MYEELEVRRGLKLYLRDKDEPLGGDKPQELYNSLDSSWKVVLILTPGFLADVFSAYTMSVCLSFITLTTPNRLMLIIDKDMNIPTNIDYFLEAVNEENVYRYEINHLFADDPQLWNNIYNGITARNL</sequence>
<protein>
    <recommendedName>
        <fullName evidence="3">TIR domain-containing protein</fullName>
    </recommendedName>
</protein>
<keyword evidence="2" id="KW-1185">Reference proteome</keyword>
<evidence type="ECO:0000313" key="2">
    <source>
        <dbReference type="Proteomes" id="UP001347796"/>
    </source>
</evidence>
<dbReference type="AlphaFoldDB" id="A0AAN8G1J7"/>
<comment type="caution">
    <text evidence="1">The sequence shown here is derived from an EMBL/GenBank/DDBJ whole genome shotgun (WGS) entry which is preliminary data.</text>
</comment>
<accession>A0AAN8G1J7</accession>
<reference evidence="1 2" key="1">
    <citation type="submission" date="2024-01" db="EMBL/GenBank/DDBJ databases">
        <title>The genome of the rayed Mediterranean limpet Patella caerulea (Linnaeus, 1758).</title>
        <authorList>
            <person name="Anh-Thu Weber A."/>
            <person name="Halstead-Nussloch G."/>
        </authorList>
    </citation>
    <scope>NUCLEOTIDE SEQUENCE [LARGE SCALE GENOMIC DNA]</scope>
    <source>
        <strain evidence="1">AATW-2023a</strain>
        <tissue evidence="1">Whole specimen</tissue>
    </source>
</reference>